<proteinExistence type="predicted"/>
<dbReference type="InterPro" id="IPR011029">
    <property type="entry name" value="DEATH-like_dom_sf"/>
</dbReference>
<evidence type="ECO:0000256" key="1">
    <source>
        <dbReference type="SAM" id="MobiDB-lite"/>
    </source>
</evidence>
<comment type="caution">
    <text evidence="3">The sequence shown here is derived from an EMBL/GenBank/DDBJ whole genome shotgun (WGS) entry which is preliminary data.</text>
</comment>
<organism evidence="3 4">
    <name type="scientific">Engystomops pustulosus</name>
    <name type="common">Tungara frog</name>
    <name type="synonym">Physalaemus pustulosus</name>
    <dbReference type="NCBI Taxonomy" id="76066"/>
    <lineage>
        <taxon>Eukaryota</taxon>
        <taxon>Metazoa</taxon>
        <taxon>Chordata</taxon>
        <taxon>Craniata</taxon>
        <taxon>Vertebrata</taxon>
        <taxon>Euteleostomi</taxon>
        <taxon>Amphibia</taxon>
        <taxon>Batrachia</taxon>
        <taxon>Anura</taxon>
        <taxon>Neobatrachia</taxon>
        <taxon>Hyloidea</taxon>
        <taxon>Leptodactylidae</taxon>
        <taxon>Leiuperinae</taxon>
        <taxon>Engystomops</taxon>
    </lineage>
</organism>
<feature type="region of interest" description="Disordered" evidence="1">
    <location>
        <begin position="59"/>
        <end position="122"/>
    </location>
</feature>
<feature type="domain" description="Death" evidence="2">
    <location>
        <begin position="4"/>
        <end position="56"/>
    </location>
</feature>
<dbReference type="Proteomes" id="UP000824782">
    <property type="component" value="Unassembled WGS sequence"/>
</dbReference>
<evidence type="ECO:0000313" key="3">
    <source>
        <dbReference type="EMBL" id="KAG8547892.1"/>
    </source>
</evidence>
<dbReference type="GO" id="GO:0007165">
    <property type="term" value="P:signal transduction"/>
    <property type="evidence" value="ECO:0007669"/>
    <property type="project" value="InterPro"/>
</dbReference>
<dbReference type="InterPro" id="IPR000488">
    <property type="entry name" value="Death_dom"/>
</dbReference>
<dbReference type="Pfam" id="PF00531">
    <property type="entry name" value="Death"/>
    <property type="match status" value="1"/>
</dbReference>
<keyword evidence="4" id="KW-1185">Reference proteome</keyword>
<dbReference type="Gene3D" id="1.10.533.10">
    <property type="entry name" value="Death Domain, Fas"/>
    <property type="match status" value="1"/>
</dbReference>
<name>A0AAV6ZKI6_ENGPU</name>
<feature type="compositionally biased region" description="Basic and acidic residues" evidence="1">
    <location>
        <begin position="63"/>
        <end position="80"/>
    </location>
</feature>
<evidence type="ECO:0000259" key="2">
    <source>
        <dbReference type="Pfam" id="PF00531"/>
    </source>
</evidence>
<evidence type="ECO:0000313" key="4">
    <source>
        <dbReference type="Proteomes" id="UP000824782"/>
    </source>
</evidence>
<protein>
    <recommendedName>
        <fullName evidence="2">Death domain-containing protein</fullName>
    </recommendedName>
</protein>
<reference evidence="3" key="1">
    <citation type="thesis" date="2020" institute="ProQuest LLC" country="789 East Eisenhower Parkway, Ann Arbor, MI, USA">
        <title>Comparative Genomics and Chromosome Evolution.</title>
        <authorList>
            <person name="Mudd A.B."/>
        </authorList>
    </citation>
    <scope>NUCLEOTIDE SEQUENCE</scope>
    <source>
        <strain evidence="3">237g6f4</strain>
        <tissue evidence="3">Blood</tissue>
    </source>
</reference>
<sequence length="122" mass="13859">MNDQTTLQRFYMRRRSGDYVTRELLWSWGQKLATVQDLEVILQKLELLRALEILGQYPCSPVTDERRGTPQDSGGAERDCGTYNGITRKEPDFKTPSLPSPPQPPSELLRSLSTDSYPDPVS</sequence>
<dbReference type="SUPFAM" id="SSF47986">
    <property type="entry name" value="DEATH domain"/>
    <property type="match status" value="1"/>
</dbReference>
<dbReference type="EMBL" id="WNYA01000581">
    <property type="protein sequence ID" value="KAG8547892.1"/>
    <property type="molecule type" value="Genomic_DNA"/>
</dbReference>
<accession>A0AAV6ZKI6</accession>
<dbReference type="AlphaFoldDB" id="A0AAV6ZKI6"/>
<gene>
    <name evidence="3" type="ORF">GDO81_027237</name>
</gene>